<proteinExistence type="predicted"/>
<comment type="caution">
    <text evidence="3">The sequence shown here is derived from an EMBL/GenBank/DDBJ whole genome shotgun (WGS) entry which is preliminary data.</text>
</comment>
<protein>
    <submittedName>
        <fullName evidence="3">Single-stranded DNA-binding protein</fullName>
    </submittedName>
</protein>
<keyword evidence="4" id="KW-1185">Reference proteome</keyword>
<gene>
    <name evidence="3" type="ORF">O4H49_19995</name>
</gene>
<reference evidence="3" key="1">
    <citation type="submission" date="2022-12" db="EMBL/GenBank/DDBJ databases">
        <title>Bacterial isolates from different developmental stages of Nematostella vectensis.</title>
        <authorList>
            <person name="Fraune S."/>
        </authorList>
    </citation>
    <scope>NUCLEOTIDE SEQUENCE</scope>
    <source>
        <strain evidence="3">G21630-S1</strain>
    </source>
</reference>
<dbReference type="RefSeq" id="WP_269425199.1">
    <property type="nucleotide sequence ID" value="NZ_JAPWGY010000017.1"/>
</dbReference>
<dbReference type="GO" id="GO:0003677">
    <property type="term" value="F:DNA binding"/>
    <property type="evidence" value="ECO:0007669"/>
    <property type="project" value="UniProtKB-KW"/>
</dbReference>
<dbReference type="PROSITE" id="PS50935">
    <property type="entry name" value="SSB"/>
    <property type="match status" value="1"/>
</dbReference>
<evidence type="ECO:0000313" key="3">
    <source>
        <dbReference type="EMBL" id="MCZ4283077.1"/>
    </source>
</evidence>
<dbReference type="InterPro" id="IPR000424">
    <property type="entry name" value="Primosome_PriB/ssb"/>
</dbReference>
<name>A0ABT4LT24_9PROT</name>
<accession>A0ABT4LT24</accession>
<evidence type="ECO:0000256" key="2">
    <source>
        <dbReference type="PROSITE-ProRule" id="PRU00252"/>
    </source>
</evidence>
<dbReference type="EMBL" id="JAPWGY010000017">
    <property type="protein sequence ID" value="MCZ4283077.1"/>
    <property type="molecule type" value="Genomic_DNA"/>
</dbReference>
<dbReference type="Pfam" id="PF00436">
    <property type="entry name" value="SSB"/>
    <property type="match status" value="1"/>
</dbReference>
<evidence type="ECO:0000313" key="4">
    <source>
        <dbReference type="Proteomes" id="UP001069802"/>
    </source>
</evidence>
<evidence type="ECO:0000256" key="1">
    <source>
        <dbReference type="ARBA" id="ARBA00023125"/>
    </source>
</evidence>
<dbReference type="InterPro" id="IPR012340">
    <property type="entry name" value="NA-bd_OB-fold"/>
</dbReference>
<dbReference type="Proteomes" id="UP001069802">
    <property type="component" value="Unassembled WGS sequence"/>
</dbReference>
<keyword evidence="1 2" id="KW-0238">DNA-binding</keyword>
<dbReference type="Gene3D" id="2.40.50.140">
    <property type="entry name" value="Nucleic acid-binding proteins"/>
    <property type="match status" value="1"/>
</dbReference>
<sequence length="115" mass="13292">MNKFFLTGRVGKLEATDGEYPKVSFSLVEKVRFKDSDGEWVEKNHWYWIQSFNPILIENVQKAIAVGDLLNIEGSLEPWRKEDRAKKAFGLNLNLIAFERLHRPAQKEQAADNSN</sequence>
<dbReference type="SUPFAM" id="SSF50249">
    <property type="entry name" value="Nucleic acid-binding proteins"/>
    <property type="match status" value="1"/>
</dbReference>
<organism evidence="3 4">
    <name type="scientific">Kiloniella laminariae</name>
    <dbReference type="NCBI Taxonomy" id="454162"/>
    <lineage>
        <taxon>Bacteria</taxon>
        <taxon>Pseudomonadati</taxon>
        <taxon>Pseudomonadota</taxon>
        <taxon>Alphaproteobacteria</taxon>
        <taxon>Rhodospirillales</taxon>
        <taxon>Kiloniellaceae</taxon>
        <taxon>Kiloniella</taxon>
    </lineage>
</organism>